<dbReference type="AlphaFoldDB" id="A0A2S9J8X5"/>
<reference evidence="2 3" key="1">
    <citation type="submission" date="2018-02" db="EMBL/GenBank/DDBJ databases">
        <title>The draft genome of Sphingobacterium sp. 5JN-11.</title>
        <authorList>
            <person name="Liu L."/>
            <person name="Li L."/>
            <person name="Liang L."/>
            <person name="Zhang X."/>
            <person name="Wang T."/>
        </authorList>
    </citation>
    <scope>NUCLEOTIDE SEQUENCE [LARGE SCALE GENOMIC DNA]</scope>
    <source>
        <strain evidence="2 3">5JN-11</strain>
    </source>
</reference>
<dbReference type="Proteomes" id="UP000239711">
    <property type="component" value="Unassembled WGS sequence"/>
</dbReference>
<gene>
    <name evidence="2" type="ORF">C5745_00990</name>
</gene>
<proteinExistence type="predicted"/>
<dbReference type="Pfam" id="PF18961">
    <property type="entry name" value="DUF5703_N"/>
    <property type="match status" value="1"/>
</dbReference>
<dbReference type="RefSeq" id="WP_105715078.1">
    <property type="nucleotide sequence ID" value="NZ_PVBQ01000001.1"/>
</dbReference>
<dbReference type="EMBL" id="PVBQ01000001">
    <property type="protein sequence ID" value="PRD49238.1"/>
    <property type="molecule type" value="Genomic_DNA"/>
</dbReference>
<name>A0A2S9J8X5_9SPHI</name>
<evidence type="ECO:0000313" key="2">
    <source>
        <dbReference type="EMBL" id="PRD49238.1"/>
    </source>
</evidence>
<evidence type="ECO:0000313" key="3">
    <source>
        <dbReference type="Proteomes" id="UP000239711"/>
    </source>
</evidence>
<dbReference type="InterPro" id="IPR013780">
    <property type="entry name" value="Glyco_hydro_b"/>
</dbReference>
<dbReference type="Gene3D" id="2.60.40.1180">
    <property type="entry name" value="Golgi alpha-mannosidase II"/>
    <property type="match status" value="1"/>
</dbReference>
<keyword evidence="3" id="KW-1185">Reference proteome</keyword>
<dbReference type="GO" id="GO:0005975">
    <property type="term" value="P:carbohydrate metabolic process"/>
    <property type="evidence" value="ECO:0007669"/>
    <property type="project" value="InterPro"/>
</dbReference>
<dbReference type="InterPro" id="IPR043757">
    <property type="entry name" value="DUF5703_N"/>
</dbReference>
<dbReference type="InterPro" id="IPR008928">
    <property type="entry name" value="6-hairpin_glycosidase_sf"/>
</dbReference>
<organism evidence="2 3">
    <name type="scientific">Sphingobacterium haloxyli</name>
    <dbReference type="NCBI Taxonomy" id="2100533"/>
    <lineage>
        <taxon>Bacteria</taxon>
        <taxon>Pseudomonadati</taxon>
        <taxon>Bacteroidota</taxon>
        <taxon>Sphingobacteriia</taxon>
        <taxon>Sphingobacteriales</taxon>
        <taxon>Sphingobacteriaceae</taxon>
        <taxon>Sphingobacterium</taxon>
    </lineage>
</organism>
<dbReference type="InterPro" id="IPR012341">
    <property type="entry name" value="6hp_glycosidase-like_sf"/>
</dbReference>
<accession>A0A2S9J8X5</accession>
<feature type="domain" description="DUF5703" evidence="1">
    <location>
        <begin position="35"/>
        <end position="320"/>
    </location>
</feature>
<dbReference type="OrthoDB" id="101302at2"/>
<protein>
    <recommendedName>
        <fullName evidence="1">DUF5703 domain-containing protein</fullName>
    </recommendedName>
</protein>
<comment type="caution">
    <text evidence="2">The sequence shown here is derived from an EMBL/GenBank/DDBJ whole genome shotgun (WGS) entry which is preliminary data.</text>
</comment>
<evidence type="ECO:0000259" key="1">
    <source>
        <dbReference type="Pfam" id="PF18961"/>
    </source>
</evidence>
<dbReference type="Gene3D" id="1.50.10.10">
    <property type="match status" value="1"/>
</dbReference>
<sequence>MNRLTYTAIVLLIGYVQLGNKLHAQQFDWKDYYITWDKQSNHSGESMPLGGGDIGLNVWVEKGDILFYLGKSGAFDENNTLLKLGRVRLKLYPNPFEGTVFQQQLQVDKGQVVISGENNGVRADVSLWVDVERPNIYVDVQANKKIEVEASYENWRYKERYPKKRENNANSWKWAPPHEVVTKPDSVRGVGQQIFFFHQNTGKTVFDIVVGQQGMEGVKDSLYNPLLGLISGGVMQGNGFRFLEQRSGTYMDTDHKAWVLKSDKSAARHALQISLHVAGPVSLGEWHQQVETLSKTSESKARIKKRNLDWWRAFWERSYIRVQPANPNERDESWQVGRNYQLFRFMLAANAYGEYPTKFNGGLFTYDPSSIDSTMNFTPDFRNWGGGTHTAQNQRLVYWPMLKSGDFDMLPAQFKFYQRIQGNAEWRSKVYWGHAGASFTEQIENFGLPNPAEYNWKRPESHDKGLQYNAWLEHQWDTVLEFCMMMLETANYSDADIRPYIPFIESCLRFFDEHYQYRAKQLGSKILDQNGHLIFYPGSSAETYKMAYNASTTVAALQEVTRRMLALSSAEVNDSLRTYLEEFQEKIPPLPTRELNGKRMLAPAEIWSRINNTEAPQLYGVYPWGIYGVGRPDIDLALNTFHHDPDVLKFRSHVGWKQDNIFAARLGLTEEAKKYTTLKLRNADRRFPTFWGPGFDWVPDHNWGGSGMIGLQEMLLQVVDDKLYLFPAWPSEWDVDFKLHAPQQTTIEGKLRNGKLVDLQVFPKERTADVVNVLDSGT</sequence>
<dbReference type="SUPFAM" id="SSF48208">
    <property type="entry name" value="Six-hairpin glycosidases"/>
    <property type="match status" value="1"/>
</dbReference>